<gene>
    <name evidence="2" type="ORF">DFR70_12652</name>
</gene>
<accession>A0A318K157</accession>
<feature type="transmembrane region" description="Helical" evidence="1">
    <location>
        <begin position="40"/>
        <end position="62"/>
    </location>
</feature>
<name>A0A318K157_9NOCA</name>
<dbReference type="RefSeq" id="WP_246003244.1">
    <property type="nucleotide sequence ID" value="NZ_QJKF01000026.1"/>
</dbReference>
<reference evidence="2 3" key="1">
    <citation type="submission" date="2018-05" db="EMBL/GenBank/DDBJ databases">
        <title>Genomic Encyclopedia of Type Strains, Phase IV (KMG-IV): sequencing the most valuable type-strain genomes for metagenomic binning, comparative biology and taxonomic classification.</title>
        <authorList>
            <person name="Goeker M."/>
        </authorList>
    </citation>
    <scope>NUCLEOTIDE SEQUENCE [LARGE SCALE GENOMIC DNA]</scope>
    <source>
        <strain evidence="2 3">DSM 44704</strain>
    </source>
</reference>
<sequence>MPPIAHALPALLLAGPGGVFAALALSYRRDARRAATTGERCGAAAAGAGYGCLAALSCLWAVTTTPLPTLCARPALGVGVAVLVVSAGRLWFANRARGRVSALAVTSVSAPVGGPEGNCSAHAAGGTGRGGRRLAVLHRRQCAVGTRQWHPRGTY</sequence>
<dbReference type="Proteomes" id="UP000247569">
    <property type="component" value="Unassembled WGS sequence"/>
</dbReference>
<evidence type="ECO:0000313" key="2">
    <source>
        <dbReference type="EMBL" id="PXX53931.1"/>
    </source>
</evidence>
<dbReference type="EMBL" id="QJKF01000026">
    <property type="protein sequence ID" value="PXX53931.1"/>
    <property type="molecule type" value="Genomic_DNA"/>
</dbReference>
<protein>
    <submittedName>
        <fullName evidence="2">Uncharacterized protein</fullName>
    </submittedName>
</protein>
<feature type="transmembrane region" description="Helical" evidence="1">
    <location>
        <begin position="6"/>
        <end position="28"/>
    </location>
</feature>
<dbReference type="AlphaFoldDB" id="A0A318K157"/>
<comment type="caution">
    <text evidence="2">The sequence shown here is derived from an EMBL/GenBank/DDBJ whole genome shotgun (WGS) entry which is preliminary data.</text>
</comment>
<keyword evidence="1" id="KW-0812">Transmembrane</keyword>
<keyword evidence="1" id="KW-1133">Transmembrane helix</keyword>
<organism evidence="2 3">
    <name type="scientific">Nocardia tenerifensis</name>
    <dbReference type="NCBI Taxonomy" id="228006"/>
    <lineage>
        <taxon>Bacteria</taxon>
        <taxon>Bacillati</taxon>
        <taxon>Actinomycetota</taxon>
        <taxon>Actinomycetes</taxon>
        <taxon>Mycobacteriales</taxon>
        <taxon>Nocardiaceae</taxon>
        <taxon>Nocardia</taxon>
    </lineage>
</organism>
<keyword evidence="3" id="KW-1185">Reference proteome</keyword>
<evidence type="ECO:0000313" key="3">
    <source>
        <dbReference type="Proteomes" id="UP000247569"/>
    </source>
</evidence>
<feature type="transmembrane region" description="Helical" evidence="1">
    <location>
        <begin position="74"/>
        <end position="92"/>
    </location>
</feature>
<keyword evidence="1" id="KW-0472">Membrane</keyword>
<evidence type="ECO:0000256" key="1">
    <source>
        <dbReference type="SAM" id="Phobius"/>
    </source>
</evidence>
<proteinExistence type="predicted"/>